<dbReference type="PROSITE" id="PS50109">
    <property type="entry name" value="HIS_KIN"/>
    <property type="match status" value="1"/>
</dbReference>
<keyword evidence="3" id="KW-0597">Phosphoprotein</keyword>
<keyword evidence="7 8" id="KW-1133">Transmembrane helix</keyword>
<evidence type="ECO:0000256" key="2">
    <source>
        <dbReference type="ARBA" id="ARBA00012438"/>
    </source>
</evidence>
<dbReference type="InterPro" id="IPR036097">
    <property type="entry name" value="HisK_dim/P_sf"/>
</dbReference>
<gene>
    <name evidence="10" type="ORF">CLV59_10680</name>
</gene>
<keyword evidence="5 8" id="KW-0812">Transmembrane</keyword>
<evidence type="ECO:0000256" key="4">
    <source>
        <dbReference type="ARBA" id="ARBA00022679"/>
    </source>
</evidence>
<dbReference type="Pfam" id="PF00512">
    <property type="entry name" value="HisKA"/>
    <property type="match status" value="1"/>
</dbReference>
<keyword evidence="11" id="KW-1185">Reference proteome</keyword>
<dbReference type="InterPro" id="IPR003661">
    <property type="entry name" value="HisK_dim/P_dom"/>
</dbReference>
<keyword evidence="4" id="KW-0808">Transferase</keyword>
<evidence type="ECO:0000313" key="11">
    <source>
        <dbReference type="Proteomes" id="UP000249819"/>
    </source>
</evidence>
<sequence length="418" mass="48656">MKLIVHYNRQNFLILTLLFILSGISSYLLTKQVLLYELDESLESSMDRAKAYVRVSQNLPSSTAYDNLRIATTKTDKAVDSPYIIYSGEYYPENGHWHLGRTLEFTVSLHQQLYNIKISKPLEGIRHITYAVMAITMAMILLLVVILAVINRFFISRLWKPFYDTLYILKNFRLSNLGAIEFKKSKIDEFRIMNEHLTMVTSNASKEYRLLKEFTENASHEFQTPLTIIRSKLDVLIQQENFTEDQVELLTDAYGAVTKLSALSHSLLLLTKIENNQFSQRQEIQLEEVIQRKVSQFEEIWEDCQLCYQLQAHPVTMQVNPDLLEILLNNLFSNATRHNHPEGHIHIQLEDKLLKVSNTGINIPLDAEKVFSRFYKSTVNNNNNGLGLSIVRQICISSQITPYYEYGEGRHHFIFRWH</sequence>
<dbReference type="GO" id="GO:0005886">
    <property type="term" value="C:plasma membrane"/>
    <property type="evidence" value="ECO:0007669"/>
    <property type="project" value="TreeGrafter"/>
</dbReference>
<dbReference type="PANTHER" id="PTHR45436">
    <property type="entry name" value="SENSOR HISTIDINE KINASE YKOH"/>
    <property type="match status" value="1"/>
</dbReference>
<feature type="transmembrane region" description="Helical" evidence="8">
    <location>
        <begin position="128"/>
        <end position="150"/>
    </location>
</feature>
<dbReference type="SUPFAM" id="SSF55874">
    <property type="entry name" value="ATPase domain of HSP90 chaperone/DNA topoisomerase II/histidine kinase"/>
    <property type="match status" value="1"/>
</dbReference>
<feature type="transmembrane region" description="Helical" evidence="8">
    <location>
        <begin position="12"/>
        <end position="29"/>
    </location>
</feature>
<reference evidence="10 11" key="1">
    <citation type="submission" date="2018-06" db="EMBL/GenBank/DDBJ databases">
        <title>Genomic Encyclopedia of Archaeal and Bacterial Type Strains, Phase II (KMG-II): from individual species to whole genera.</title>
        <authorList>
            <person name="Goeker M."/>
        </authorList>
    </citation>
    <scope>NUCLEOTIDE SEQUENCE [LARGE SCALE GENOMIC DNA]</scope>
    <source>
        <strain evidence="10 11">DSM 29821</strain>
    </source>
</reference>
<dbReference type="GO" id="GO:0000155">
    <property type="term" value="F:phosphorelay sensor kinase activity"/>
    <property type="evidence" value="ECO:0007669"/>
    <property type="project" value="InterPro"/>
</dbReference>
<evidence type="ECO:0000256" key="6">
    <source>
        <dbReference type="ARBA" id="ARBA00022777"/>
    </source>
</evidence>
<dbReference type="Pfam" id="PF02518">
    <property type="entry name" value="HATPase_c"/>
    <property type="match status" value="1"/>
</dbReference>
<dbReference type="InterPro" id="IPR003594">
    <property type="entry name" value="HATPase_dom"/>
</dbReference>
<dbReference type="SUPFAM" id="SSF47384">
    <property type="entry name" value="Homodimeric domain of signal transducing histidine kinase"/>
    <property type="match status" value="1"/>
</dbReference>
<feature type="domain" description="Histidine kinase" evidence="9">
    <location>
        <begin position="217"/>
        <end position="394"/>
    </location>
</feature>
<organism evidence="10 11">
    <name type="scientific">Chitinophaga dinghuensis</name>
    <dbReference type="NCBI Taxonomy" id="1539050"/>
    <lineage>
        <taxon>Bacteria</taxon>
        <taxon>Pseudomonadati</taxon>
        <taxon>Bacteroidota</taxon>
        <taxon>Chitinophagia</taxon>
        <taxon>Chitinophagales</taxon>
        <taxon>Chitinophagaceae</taxon>
        <taxon>Chitinophaga</taxon>
    </lineage>
</organism>
<proteinExistence type="predicted"/>
<dbReference type="InterPro" id="IPR050428">
    <property type="entry name" value="TCS_sensor_his_kinase"/>
</dbReference>
<accession>A0A327VUU8</accession>
<evidence type="ECO:0000313" key="10">
    <source>
        <dbReference type="EMBL" id="RAJ79020.1"/>
    </source>
</evidence>
<dbReference type="EMBL" id="QLMA01000006">
    <property type="protein sequence ID" value="RAJ79020.1"/>
    <property type="molecule type" value="Genomic_DNA"/>
</dbReference>
<dbReference type="SMART" id="SM00387">
    <property type="entry name" value="HATPase_c"/>
    <property type="match status" value="1"/>
</dbReference>
<dbReference type="Gene3D" id="3.30.565.10">
    <property type="entry name" value="Histidine kinase-like ATPase, C-terminal domain"/>
    <property type="match status" value="1"/>
</dbReference>
<dbReference type="Gene3D" id="1.10.287.130">
    <property type="match status" value="1"/>
</dbReference>
<keyword evidence="8" id="KW-0472">Membrane</keyword>
<evidence type="ECO:0000256" key="3">
    <source>
        <dbReference type="ARBA" id="ARBA00022553"/>
    </source>
</evidence>
<dbReference type="CDD" id="cd00082">
    <property type="entry name" value="HisKA"/>
    <property type="match status" value="1"/>
</dbReference>
<dbReference type="OrthoDB" id="1522504at2"/>
<dbReference type="PANTHER" id="PTHR45436:SF5">
    <property type="entry name" value="SENSOR HISTIDINE KINASE TRCS"/>
    <property type="match status" value="1"/>
</dbReference>
<evidence type="ECO:0000256" key="7">
    <source>
        <dbReference type="ARBA" id="ARBA00022989"/>
    </source>
</evidence>
<evidence type="ECO:0000256" key="5">
    <source>
        <dbReference type="ARBA" id="ARBA00022692"/>
    </source>
</evidence>
<dbReference type="SMART" id="SM00388">
    <property type="entry name" value="HisKA"/>
    <property type="match status" value="1"/>
</dbReference>
<evidence type="ECO:0000259" key="9">
    <source>
        <dbReference type="PROSITE" id="PS50109"/>
    </source>
</evidence>
<dbReference type="Proteomes" id="UP000249819">
    <property type="component" value="Unassembled WGS sequence"/>
</dbReference>
<comment type="catalytic activity">
    <reaction evidence="1">
        <text>ATP + protein L-histidine = ADP + protein N-phospho-L-histidine.</text>
        <dbReference type="EC" id="2.7.13.3"/>
    </reaction>
</comment>
<name>A0A327VUU8_9BACT</name>
<dbReference type="AlphaFoldDB" id="A0A327VUU8"/>
<dbReference type="InterPro" id="IPR036890">
    <property type="entry name" value="HATPase_C_sf"/>
</dbReference>
<dbReference type="InterPro" id="IPR005467">
    <property type="entry name" value="His_kinase_dom"/>
</dbReference>
<dbReference type="RefSeq" id="WP_111593499.1">
    <property type="nucleotide sequence ID" value="NZ_QLMA01000006.1"/>
</dbReference>
<dbReference type="EC" id="2.7.13.3" evidence="2"/>
<comment type="caution">
    <text evidence="10">The sequence shown here is derived from an EMBL/GenBank/DDBJ whole genome shotgun (WGS) entry which is preliminary data.</text>
</comment>
<keyword evidence="6 10" id="KW-0418">Kinase</keyword>
<protein>
    <recommendedName>
        <fullName evidence="2">histidine kinase</fullName>
        <ecNumber evidence="2">2.7.13.3</ecNumber>
    </recommendedName>
</protein>
<evidence type="ECO:0000256" key="1">
    <source>
        <dbReference type="ARBA" id="ARBA00000085"/>
    </source>
</evidence>
<evidence type="ECO:0000256" key="8">
    <source>
        <dbReference type="SAM" id="Phobius"/>
    </source>
</evidence>